<dbReference type="AlphaFoldDB" id="A0A4Q9GE76"/>
<evidence type="ECO:0000313" key="1">
    <source>
        <dbReference type="EMBL" id="TBN48643.1"/>
    </source>
</evidence>
<proteinExistence type="predicted"/>
<organism evidence="1 2">
    <name type="scientific">Hansschlegelia quercus</name>
    <dbReference type="NCBI Taxonomy" id="2528245"/>
    <lineage>
        <taxon>Bacteria</taxon>
        <taxon>Pseudomonadati</taxon>
        <taxon>Pseudomonadota</taxon>
        <taxon>Alphaproteobacteria</taxon>
        <taxon>Hyphomicrobiales</taxon>
        <taxon>Methylopilaceae</taxon>
        <taxon>Hansschlegelia</taxon>
    </lineage>
</organism>
<gene>
    <name evidence="1" type="ORF">EYR15_13730</name>
</gene>
<dbReference type="RefSeq" id="WP_131004128.1">
    <property type="nucleotide sequence ID" value="NZ_JBHSZR010000009.1"/>
</dbReference>
<accession>A0A4Q9GE76</accession>
<dbReference type="OrthoDB" id="5186897at2"/>
<name>A0A4Q9GE76_9HYPH</name>
<dbReference type="InterPro" id="IPR035235">
    <property type="entry name" value="DUF5343"/>
</dbReference>
<keyword evidence="2" id="KW-1185">Reference proteome</keyword>
<comment type="caution">
    <text evidence="1">The sequence shown here is derived from an EMBL/GenBank/DDBJ whole genome shotgun (WGS) entry which is preliminary data.</text>
</comment>
<evidence type="ECO:0008006" key="3">
    <source>
        <dbReference type="Google" id="ProtNLM"/>
    </source>
</evidence>
<dbReference type="EMBL" id="SIUB01000007">
    <property type="protein sequence ID" value="TBN48643.1"/>
    <property type="molecule type" value="Genomic_DNA"/>
</dbReference>
<dbReference type="Pfam" id="PF17278">
    <property type="entry name" value="DUF5343"/>
    <property type="match status" value="1"/>
</dbReference>
<reference evidence="1 2" key="1">
    <citation type="submission" date="2019-02" db="EMBL/GenBank/DDBJ databases">
        <title>Hansschlegelia quercus sp. nov., a novel methylotrophic bacterium from buds of oak (Quercus robur L.).</title>
        <authorList>
            <person name="Agafonova N.V."/>
            <person name="Kaparullina E.N."/>
            <person name="Grouzdev D.S."/>
            <person name="Doronina N.V."/>
        </authorList>
    </citation>
    <scope>NUCLEOTIDE SEQUENCE [LARGE SCALE GENOMIC DNA]</scope>
    <source>
        <strain evidence="1 2">Dub</strain>
    </source>
</reference>
<protein>
    <recommendedName>
        <fullName evidence="3">DUF5343 domain-containing protein</fullName>
    </recommendedName>
</protein>
<sequence length="226" mass="24865">MSENKNDKDADVKQNPKVKKVIKGNLPYTPAPGVFKKTLEGIITAGEPERFTNNFMDTVLGVSGGSSRYVPPLLKKMGFLTSDGVPTQLYTSFRTEGARSSAAFSGLKNAFGELFQRNEYIFKASENDVKDQIVAVTGLTKGDQYVNYIWSTFKVVRDFNAGNNSSEFRDEAGATAKESLEQQDYSARISHGSLGLINNINIVLPESTNINVYNLIFQSLRANLLG</sequence>
<dbReference type="Proteomes" id="UP000291613">
    <property type="component" value="Unassembled WGS sequence"/>
</dbReference>
<evidence type="ECO:0000313" key="2">
    <source>
        <dbReference type="Proteomes" id="UP000291613"/>
    </source>
</evidence>